<feature type="transmembrane region" description="Helical" evidence="1">
    <location>
        <begin position="84"/>
        <end position="104"/>
    </location>
</feature>
<feature type="transmembrane region" description="Helical" evidence="1">
    <location>
        <begin position="124"/>
        <end position="146"/>
    </location>
</feature>
<gene>
    <name evidence="2" type="ORF">EKN94_22645</name>
</gene>
<keyword evidence="3" id="KW-1185">Reference proteome</keyword>
<keyword evidence="1" id="KW-0472">Membrane</keyword>
<feature type="transmembrane region" description="Helical" evidence="1">
    <location>
        <begin position="46"/>
        <end position="63"/>
    </location>
</feature>
<keyword evidence="1" id="KW-0812">Transmembrane</keyword>
<organism evidence="2 3">
    <name type="scientific">Enterobacter quasimori</name>
    <dbReference type="NCBI Taxonomy" id="2838947"/>
    <lineage>
        <taxon>Bacteria</taxon>
        <taxon>Pseudomonadati</taxon>
        <taxon>Pseudomonadota</taxon>
        <taxon>Gammaproteobacteria</taxon>
        <taxon>Enterobacterales</taxon>
        <taxon>Enterobacteriaceae</taxon>
        <taxon>Enterobacter</taxon>
    </lineage>
</organism>
<reference evidence="2 3" key="1">
    <citation type="submission" date="2018-12" db="EMBL/GenBank/DDBJ databases">
        <title>The Batch Genome Submission of Enterobacter spp. strains.</title>
        <authorList>
            <person name="Wei L."/>
            <person name="Wu W."/>
            <person name="Lin J."/>
            <person name="Zhang X."/>
            <person name="Feng Y."/>
            <person name="Zong Z."/>
        </authorList>
    </citation>
    <scope>NUCLEOTIDE SEQUENCE [LARGE SCALE GENOMIC DNA]</scope>
    <source>
        <strain evidence="2 3">WCHEM090044</strain>
    </source>
</reference>
<sequence>MRKLEAAGVVIGIIILFATVGMAGYLGRNVAFILQWPLFEALRTTASIIFAVVGAWFAIIYPERLKKSFRGGVSESNGQGIHRLFTPIVHSSAILATVLLVGIVAPLLKQFNWILSHKEVFRGISYGLLVFLTLWQLLTVLFSLIGPDMVKRNVARQEEAEEAAAAVLPQAAEKDKNDSKN</sequence>
<keyword evidence="1" id="KW-1133">Transmembrane helix</keyword>
<evidence type="ECO:0000313" key="2">
    <source>
        <dbReference type="EMBL" id="RTN17315.1"/>
    </source>
</evidence>
<dbReference type="EMBL" id="RXRX01000027">
    <property type="protein sequence ID" value="RTN17315.1"/>
    <property type="molecule type" value="Genomic_DNA"/>
</dbReference>
<dbReference type="RefSeq" id="WP_045339034.1">
    <property type="nucleotide sequence ID" value="NZ_RXRX01000027.1"/>
</dbReference>
<protein>
    <submittedName>
        <fullName evidence="2">Uncharacterized protein</fullName>
    </submittedName>
</protein>
<proteinExistence type="predicted"/>
<comment type="caution">
    <text evidence="2">The sequence shown here is derived from an EMBL/GenBank/DDBJ whole genome shotgun (WGS) entry which is preliminary data.</text>
</comment>
<evidence type="ECO:0000313" key="3">
    <source>
        <dbReference type="Proteomes" id="UP000278241"/>
    </source>
</evidence>
<feature type="transmembrane region" description="Helical" evidence="1">
    <location>
        <begin position="7"/>
        <end position="26"/>
    </location>
</feature>
<accession>A0ABY0AN87</accession>
<dbReference type="Proteomes" id="UP000278241">
    <property type="component" value="Unassembled WGS sequence"/>
</dbReference>
<name>A0ABY0AN87_9ENTR</name>
<evidence type="ECO:0000256" key="1">
    <source>
        <dbReference type="SAM" id="Phobius"/>
    </source>
</evidence>